<evidence type="ECO:0000313" key="4">
    <source>
        <dbReference type="Proteomes" id="UP001633002"/>
    </source>
</evidence>
<gene>
    <name evidence="3" type="ORF">R1sor_018142</name>
</gene>
<keyword evidence="1" id="KW-0175">Coiled coil</keyword>
<evidence type="ECO:0000256" key="1">
    <source>
        <dbReference type="SAM" id="Coils"/>
    </source>
</evidence>
<sequence length="550" mass="62429">MAFVAFGKKKVSNPQQQQQQQQQLQQPPLHQQQQPSGSDESHGATRSFPQQQYPVTSVSQSDLEGFRLAEAEADAAAVFRDEVPGEASGFGYEVSENVPGEQLVGTEEGIAQLLEHNLALRRNFDNLKQLHLHLTEANSQLQEAYLKMQAEKARVEGGLMHHNAVQHDKEVLETELQQMKAKHLKELDTLRSEREELSGFAVELEQRYRSLEKKMAVMKGDNKELNHQLDVLRYGYDHSHEKDNALNSKHTAELEYARELSLVKVEDQNYRQQAADLAHKCKHLEIDLEKAISAGETVHQQLVSLTFEKDATIMDLDLALRRLKDEYKLRDAIREENEQKLKESAHEIVELRTLLNVLEKSSSTAEAQYLEALKETKKECDILRTELAAALAAQREAADRLVDMDRLRNQLGDALAQNRESASQIAEYRNARDEASKKMEVMRLELGKALAVRGKEQAEHTAQLQNLQRKWAEEKSALLRREEKLVRASKNEFSSKYKALKKFHTAAGSAPSTCRASLRADTLNRGLFEADMKELSDRQAKFLAHSPGKV</sequence>
<accession>A0ABD3ICE5</accession>
<organism evidence="3 4">
    <name type="scientific">Riccia sorocarpa</name>
    <dbReference type="NCBI Taxonomy" id="122646"/>
    <lineage>
        <taxon>Eukaryota</taxon>
        <taxon>Viridiplantae</taxon>
        <taxon>Streptophyta</taxon>
        <taxon>Embryophyta</taxon>
        <taxon>Marchantiophyta</taxon>
        <taxon>Marchantiopsida</taxon>
        <taxon>Marchantiidae</taxon>
        <taxon>Marchantiales</taxon>
        <taxon>Ricciaceae</taxon>
        <taxon>Riccia</taxon>
    </lineage>
</organism>
<reference evidence="3 4" key="1">
    <citation type="submission" date="2024-09" db="EMBL/GenBank/DDBJ databases">
        <title>Chromosome-scale assembly of Riccia sorocarpa.</title>
        <authorList>
            <person name="Paukszto L."/>
        </authorList>
    </citation>
    <scope>NUCLEOTIDE SEQUENCE [LARGE SCALE GENOMIC DNA]</scope>
    <source>
        <strain evidence="3">LP-2024</strain>
        <tissue evidence="3">Aerial parts of the thallus</tissue>
    </source>
</reference>
<feature type="compositionally biased region" description="Low complexity" evidence="2">
    <location>
        <begin position="14"/>
        <end position="35"/>
    </location>
</feature>
<dbReference type="Proteomes" id="UP001633002">
    <property type="component" value="Unassembled WGS sequence"/>
</dbReference>
<protein>
    <submittedName>
        <fullName evidence="3">Uncharacterized protein</fullName>
    </submittedName>
</protein>
<feature type="compositionally biased region" description="Polar residues" evidence="2">
    <location>
        <begin position="47"/>
        <end position="56"/>
    </location>
</feature>
<feature type="coiled-coil region" evidence="1">
    <location>
        <begin position="110"/>
        <end position="228"/>
    </location>
</feature>
<dbReference type="EMBL" id="JBJQOH010000001">
    <property type="protein sequence ID" value="KAL3700120.1"/>
    <property type="molecule type" value="Genomic_DNA"/>
</dbReference>
<evidence type="ECO:0000256" key="2">
    <source>
        <dbReference type="SAM" id="MobiDB-lite"/>
    </source>
</evidence>
<comment type="caution">
    <text evidence="3">The sequence shown here is derived from an EMBL/GenBank/DDBJ whole genome shotgun (WGS) entry which is preliminary data.</text>
</comment>
<keyword evidence="4" id="KW-1185">Reference proteome</keyword>
<dbReference type="AlphaFoldDB" id="A0ABD3ICE5"/>
<feature type="region of interest" description="Disordered" evidence="2">
    <location>
        <begin position="1"/>
        <end position="56"/>
    </location>
</feature>
<evidence type="ECO:0000313" key="3">
    <source>
        <dbReference type="EMBL" id="KAL3700120.1"/>
    </source>
</evidence>
<proteinExistence type="predicted"/>
<name>A0ABD3ICE5_9MARC</name>
<feature type="coiled-coil region" evidence="1">
    <location>
        <begin position="334"/>
        <end position="445"/>
    </location>
</feature>